<dbReference type="InterPro" id="IPR011009">
    <property type="entry name" value="Kinase-like_dom_sf"/>
</dbReference>
<gene>
    <name evidence="2" type="ORF">PYCCODRAFT_1411020</name>
</gene>
<dbReference type="AlphaFoldDB" id="A0A1Y2IN18"/>
<feature type="domain" description="Fungal-type protein kinase" evidence="1">
    <location>
        <begin position="225"/>
        <end position="613"/>
    </location>
</feature>
<evidence type="ECO:0000313" key="3">
    <source>
        <dbReference type="Proteomes" id="UP000193067"/>
    </source>
</evidence>
<keyword evidence="3" id="KW-1185">Reference proteome</keyword>
<evidence type="ECO:0000313" key="2">
    <source>
        <dbReference type="EMBL" id="OSD02506.1"/>
    </source>
</evidence>
<name>A0A1Y2IN18_TRAC3</name>
<dbReference type="SUPFAM" id="SSF56112">
    <property type="entry name" value="Protein kinase-like (PK-like)"/>
    <property type="match status" value="1"/>
</dbReference>
<feature type="non-terminal residue" evidence="2">
    <location>
        <position position="684"/>
    </location>
</feature>
<dbReference type="InterPro" id="IPR040976">
    <property type="entry name" value="Pkinase_fungal"/>
</dbReference>
<protein>
    <recommendedName>
        <fullName evidence="1">Fungal-type protein kinase domain-containing protein</fullName>
    </recommendedName>
</protein>
<proteinExistence type="predicted"/>
<sequence length="684" mass="77141">MPQSLFDPHFLADAYSEHQEDIGPLLDDPAESSLGEPDVPAEGTYNVPIALTENNTAVYGHMDKTASERNTRFGKEGQRFGLGPMPVLDFLEAFCPCPAEVLARMPPPQEAFSEVPEAATNESDIYEPLIAALNHAHNGVRRCPGHTFVNTSRHPDVKGDYSVKPDVTCYANEHISKVRINDLYSHTDMGYATFVIEVKASGLADFFADPYEHLGSSRGHRLVEEKSNEQEADRALEAFGQVISYAAEISARQFRCFCFSVCLFGCFARLMRWDRAGFIVTRRFDILTYPEILCEFVWRYAHMSEYQRGMDSTVLAATPTDEKLFKSAIQTHVALQLGLAKGPRLDKALFEHYQPQAVSVVSVWDDSASSMRPYLISRPLISPLSVTGRATRTYWAVDRDTGGVTYLKDTWRFRTAGAEMEGAIIAKLNEYGVRGIPTVLFHGHVPNMGNMISSDSHRAWIQLFQHTLTQTFKDAEWVCDKGLLDLQTVVMHSHYRVVTSVAGYGVHRLTGTRELLTAGHQTLQTLIDAQLRNRLHRNIHPAAIVLHRDHEGSDRRAVLHDWDLSWFHTAPNPHAVLPHDAMWQFMSISVLAGKAIPHSIQDDMESLLYNMLYCSLRWLGHSMSAEDLDYTMANLFDFSSWCQGRPVGADGKMANAECRRYTAPAKFTNLSLRHWLDKLMDFHR</sequence>
<dbReference type="PANTHER" id="PTHR38248:SF2">
    <property type="entry name" value="FUNK1 11"/>
    <property type="match status" value="1"/>
</dbReference>
<evidence type="ECO:0000259" key="1">
    <source>
        <dbReference type="Pfam" id="PF17667"/>
    </source>
</evidence>
<organism evidence="2 3">
    <name type="scientific">Trametes coccinea (strain BRFM310)</name>
    <name type="common">Pycnoporus coccineus</name>
    <dbReference type="NCBI Taxonomy" id="1353009"/>
    <lineage>
        <taxon>Eukaryota</taxon>
        <taxon>Fungi</taxon>
        <taxon>Dikarya</taxon>
        <taxon>Basidiomycota</taxon>
        <taxon>Agaricomycotina</taxon>
        <taxon>Agaricomycetes</taxon>
        <taxon>Polyporales</taxon>
        <taxon>Polyporaceae</taxon>
        <taxon>Trametes</taxon>
    </lineage>
</organism>
<dbReference type="PANTHER" id="PTHR38248">
    <property type="entry name" value="FUNK1 6"/>
    <property type="match status" value="1"/>
</dbReference>
<dbReference type="Proteomes" id="UP000193067">
    <property type="component" value="Unassembled WGS sequence"/>
</dbReference>
<dbReference type="EMBL" id="KZ084105">
    <property type="protein sequence ID" value="OSD02506.1"/>
    <property type="molecule type" value="Genomic_DNA"/>
</dbReference>
<accession>A0A1Y2IN18</accession>
<dbReference type="Pfam" id="PF17667">
    <property type="entry name" value="Pkinase_fungal"/>
    <property type="match status" value="1"/>
</dbReference>
<reference evidence="2 3" key="1">
    <citation type="journal article" date="2015" name="Biotechnol. Biofuels">
        <title>Enhanced degradation of softwood versus hardwood by the white-rot fungus Pycnoporus coccineus.</title>
        <authorList>
            <person name="Couturier M."/>
            <person name="Navarro D."/>
            <person name="Chevret D."/>
            <person name="Henrissat B."/>
            <person name="Piumi F."/>
            <person name="Ruiz-Duenas F.J."/>
            <person name="Martinez A.T."/>
            <person name="Grigoriev I.V."/>
            <person name="Riley R."/>
            <person name="Lipzen A."/>
            <person name="Berrin J.G."/>
            <person name="Master E.R."/>
            <person name="Rosso M.N."/>
        </authorList>
    </citation>
    <scope>NUCLEOTIDE SEQUENCE [LARGE SCALE GENOMIC DNA]</scope>
    <source>
        <strain evidence="2 3">BRFM310</strain>
    </source>
</reference>
<dbReference type="Gene3D" id="1.10.510.10">
    <property type="entry name" value="Transferase(Phosphotransferase) domain 1"/>
    <property type="match status" value="1"/>
</dbReference>
<dbReference type="STRING" id="1353009.A0A1Y2IN18"/>
<dbReference type="OrthoDB" id="5592585at2759"/>